<keyword evidence="2" id="KW-0472">Membrane</keyword>
<accession>A0A844KLA9</accession>
<dbReference type="Gene3D" id="3.30.420.40">
    <property type="match status" value="2"/>
</dbReference>
<dbReference type="InterPro" id="IPR007813">
    <property type="entry name" value="PilN"/>
</dbReference>
<dbReference type="PANTHER" id="PTHR32432">
    <property type="entry name" value="CELL DIVISION PROTEIN FTSA-RELATED"/>
    <property type="match status" value="1"/>
</dbReference>
<evidence type="ECO:0000256" key="1">
    <source>
        <dbReference type="SAM" id="MobiDB-lite"/>
    </source>
</evidence>
<dbReference type="Proteomes" id="UP000446657">
    <property type="component" value="Unassembled WGS sequence"/>
</dbReference>
<dbReference type="PANTHER" id="PTHR32432:SF3">
    <property type="entry name" value="ETHANOLAMINE UTILIZATION PROTEIN EUTJ"/>
    <property type="match status" value="1"/>
</dbReference>
<comment type="caution">
    <text evidence="3">The sequence shown here is derived from an EMBL/GenBank/DDBJ whole genome shotgun (WGS) entry which is preliminary data.</text>
</comment>
<dbReference type="SUPFAM" id="SSF53067">
    <property type="entry name" value="Actin-like ATPase domain"/>
    <property type="match status" value="1"/>
</dbReference>
<sequence length="597" mass="67041">MKMVKRVVSIEAGVWWTKVALADYRKKNPPVHKAFAFRTPEHAVEDGYIRDKEAFASALKVELSKRDIHEKEVVFTLSSSKVVTREVMIPFVKDNKIMGIIESQIRDYFPMDVSNYTISYSKMDVEEEDGKKMLKLLLVAIPDNLLNNYVTFSELAGLKVETFDYIGNGTVQLLCDSFLENAVVVQLEEQATVISILENKKLVFQRVTPYGYGATITAVIDHPVLGIDDEEKALDFLLDHNVIYNRPTVPEMGNQEEMKRQQELANEAYEDLAESLRYHLRIANTAVEYYQNQIKQEFVGNVYLVGDGSRFAGMHKLFAQELPLPLQEIDFTKVIDLKSEKNKAVEEEGITTASSGRRPKAATAVGFLSVIGAAVHPIDAKPKDMLVADSKKNDLHTAYVIFVGAVLVSVLLILGSSVRQLVAYTQHRNLTKRINDLSYVQETYDDYARVQAEEQVYEKLDLATVTKNEQLYPLIEQLENALPNDVKVESIQTDADLVSINLKTDKEIAVGQMLLNFADVTLLQDLSIPSMSEEKDDESGVSTWTYTLNGYYTQADIGEDGHLIEEAVPTSEDTDTDIGTDTDTDTNNAEGEEQTNE</sequence>
<name>A0A844KLA9_9FIRM</name>
<evidence type="ECO:0000313" key="4">
    <source>
        <dbReference type="Proteomes" id="UP000446657"/>
    </source>
</evidence>
<dbReference type="Pfam" id="PF11104">
    <property type="entry name" value="PilM_2"/>
    <property type="match status" value="1"/>
</dbReference>
<protein>
    <recommendedName>
        <fullName evidence="5">Type IV pilus assembly protein PilM</fullName>
    </recommendedName>
</protein>
<dbReference type="Pfam" id="PF05137">
    <property type="entry name" value="PilN"/>
    <property type="match status" value="1"/>
</dbReference>
<evidence type="ECO:0008006" key="5">
    <source>
        <dbReference type="Google" id="ProtNLM"/>
    </source>
</evidence>
<feature type="compositionally biased region" description="Acidic residues" evidence="1">
    <location>
        <begin position="572"/>
        <end position="597"/>
    </location>
</feature>
<dbReference type="InterPro" id="IPR043129">
    <property type="entry name" value="ATPase_NBD"/>
</dbReference>
<feature type="transmembrane region" description="Helical" evidence="2">
    <location>
        <begin position="361"/>
        <end position="378"/>
    </location>
</feature>
<reference evidence="3 4" key="1">
    <citation type="journal article" date="2019" name="Nat. Med.">
        <title>A library of human gut bacterial isolates paired with longitudinal multiomics data enables mechanistic microbiome research.</title>
        <authorList>
            <person name="Poyet M."/>
            <person name="Groussin M."/>
            <person name="Gibbons S.M."/>
            <person name="Avila-Pacheco J."/>
            <person name="Jiang X."/>
            <person name="Kearney S.M."/>
            <person name="Perrotta A.R."/>
            <person name="Berdy B."/>
            <person name="Zhao S."/>
            <person name="Lieberman T.D."/>
            <person name="Swanson P.K."/>
            <person name="Smith M."/>
            <person name="Roesemann S."/>
            <person name="Alexander J.E."/>
            <person name="Rich S.A."/>
            <person name="Livny J."/>
            <person name="Vlamakis H."/>
            <person name="Clish C."/>
            <person name="Bullock K."/>
            <person name="Deik A."/>
            <person name="Scott J."/>
            <person name="Pierce K.A."/>
            <person name="Xavier R.J."/>
            <person name="Alm E.J."/>
        </authorList>
    </citation>
    <scope>NUCLEOTIDE SEQUENCE [LARGE SCALE GENOMIC DNA]</scope>
    <source>
        <strain evidence="3 4">BIOML-A1</strain>
    </source>
</reference>
<proteinExistence type="predicted"/>
<feature type="region of interest" description="Disordered" evidence="1">
    <location>
        <begin position="563"/>
        <end position="597"/>
    </location>
</feature>
<keyword evidence="2" id="KW-0812">Transmembrane</keyword>
<dbReference type="Gene3D" id="3.30.1490.300">
    <property type="match status" value="1"/>
</dbReference>
<evidence type="ECO:0000313" key="3">
    <source>
        <dbReference type="EMBL" id="MTR81245.1"/>
    </source>
</evidence>
<feature type="transmembrane region" description="Helical" evidence="2">
    <location>
        <begin position="398"/>
        <end position="418"/>
    </location>
</feature>
<dbReference type="CDD" id="cd24049">
    <property type="entry name" value="ASKHA_NBD_PilM"/>
    <property type="match status" value="1"/>
</dbReference>
<dbReference type="EMBL" id="WNAL01000009">
    <property type="protein sequence ID" value="MTR81245.1"/>
    <property type="molecule type" value="Genomic_DNA"/>
</dbReference>
<dbReference type="InterPro" id="IPR050696">
    <property type="entry name" value="FtsA/MreB"/>
</dbReference>
<evidence type="ECO:0000256" key="2">
    <source>
        <dbReference type="SAM" id="Phobius"/>
    </source>
</evidence>
<dbReference type="AlphaFoldDB" id="A0A844KLA9"/>
<gene>
    <name evidence="3" type="ORF">GMD30_05840</name>
</gene>
<dbReference type="InterPro" id="IPR005883">
    <property type="entry name" value="PilM"/>
</dbReference>
<organism evidence="3 4">
    <name type="scientific">Roseburia faecis</name>
    <dbReference type="NCBI Taxonomy" id="301302"/>
    <lineage>
        <taxon>Bacteria</taxon>
        <taxon>Bacillati</taxon>
        <taxon>Bacillota</taxon>
        <taxon>Clostridia</taxon>
        <taxon>Lachnospirales</taxon>
        <taxon>Lachnospiraceae</taxon>
        <taxon>Roseburia</taxon>
    </lineage>
</organism>
<keyword evidence="2" id="KW-1133">Transmembrane helix</keyword>